<keyword evidence="3" id="KW-1185">Reference proteome</keyword>
<evidence type="ECO:0000259" key="1">
    <source>
        <dbReference type="Pfam" id="PF00561"/>
    </source>
</evidence>
<dbReference type="GO" id="GO:0052651">
    <property type="term" value="P:monoacylglycerol catabolic process"/>
    <property type="evidence" value="ECO:0007669"/>
    <property type="project" value="TreeGrafter"/>
</dbReference>
<dbReference type="InterPro" id="IPR000073">
    <property type="entry name" value="AB_hydrolase_1"/>
</dbReference>
<name>A0A5N5TH96_9CRUS</name>
<dbReference type="Proteomes" id="UP000326759">
    <property type="component" value="Unassembled WGS sequence"/>
</dbReference>
<dbReference type="GO" id="GO:0006660">
    <property type="term" value="P:phosphatidylserine catabolic process"/>
    <property type="evidence" value="ECO:0007669"/>
    <property type="project" value="TreeGrafter"/>
</dbReference>
<reference evidence="2 3" key="1">
    <citation type="journal article" date="2019" name="PLoS Biol.">
        <title>Sex chromosomes control vertical transmission of feminizing Wolbachia symbionts in an isopod.</title>
        <authorList>
            <person name="Becking T."/>
            <person name="Chebbi M.A."/>
            <person name="Giraud I."/>
            <person name="Moumen B."/>
            <person name="Laverre T."/>
            <person name="Caubet Y."/>
            <person name="Peccoud J."/>
            <person name="Gilbert C."/>
            <person name="Cordaux R."/>
        </authorList>
    </citation>
    <scope>NUCLEOTIDE SEQUENCE [LARGE SCALE GENOMIC DNA]</scope>
    <source>
        <strain evidence="2">ANa2</strain>
        <tissue evidence="2">Whole body excluding digestive tract and cuticle</tissue>
    </source>
</reference>
<dbReference type="GO" id="GO:0004622">
    <property type="term" value="F:phosphatidylcholine lysophospholipase activity"/>
    <property type="evidence" value="ECO:0007669"/>
    <property type="project" value="TreeGrafter"/>
</dbReference>
<gene>
    <name evidence="2" type="primary">ABHD12</name>
    <name evidence="2" type="ORF">Anas_06311</name>
</gene>
<dbReference type="PANTHER" id="PTHR12277">
    <property type="entry name" value="ALPHA/BETA HYDROLASE DOMAIN-CONTAINING PROTEIN"/>
    <property type="match status" value="1"/>
</dbReference>
<protein>
    <submittedName>
        <fullName evidence="2">Monoacylglycerol lipase ABHD12</fullName>
    </submittedName>
</protein>
<feature type="domain" description="AB hydrolase-1" evidence="1">
    <location>
        <begin position="96"/>
        <end position="184"/>
    </location>
</feature>
<dbReference type="OrthoDB" id="10249433at2759"/>
<dbReference type="AlphaFoldDB" id="A0A5N5TH96"/>
<dbReference type="Pfam" id="PF00561">
    <property type="entry name" value="Abhydrolase_1"/>
    <property type="match status" value="1"/>
</dbReference>
<evidence type="ECO:0000313" key="3">
    <source>
        <dbReference type="Proteomes" id="UP000326759"/>
    </source>
</evidence>
<evidence type="ECO:0000313" key="2">
    <source>
        <dbReference type="EMBL" id="KAB7506034.1"/>
    </source>
</evidence>
<proteinExistence type="predicted"/>
<dbReference type="SUPFAM" id="SSF53474">
    <property type="entry name" value="alpha/beta-Hydrolases"/>
    <property type="match status" value="1"/>
</dbReference>
<dbReference type="InterPro" id="IPR029058">
    <property type="entry name" value="AB_hydrolase_fold"/>
</dbReference>
<sequence length="325" mass="37600">MITYFKLNRRRTFRSSSSVQNHFVFQNDGGQERPMDFSYMEKFELFGAYNRYIHSEVDVLLGVWQILPHDLISEIPVDDESKKGTWFLQQLGDDRPIVLYCHGNKPSRATPHRVMLYKVLQNMNFHVITFDYRGFADSTDVEPSENGVVQDTIAMINWIRAHSKSSPLYIWGHSLGTGIASKATRILCESNLCPDALILQSPFTSIKDELHSSRKTLPFRIFPWFDAMFVQPLNEHGLTFDTKENILYVTCPLLILHAEDDAVVPYSLGKKLFQIVFESRNSDSKSVKFVTFDKKFKYGHNYICRAPELPIIVREFLRESVAKNL</sequence>
<accession>A0A5N5TH96</accession>
<dbReference type="GO" id="GO:0005789">
    <property type="term" value="C:endoplasmic reticulum membrane"/>
    <property type="evidence" value="ECO:0007669"/>
    <property type="project" value="TreeGrafter"/>
</dbReference>
<dbReference type="Gene3D" id="3.40.50.1820">
    <property type="entry name" value="alpha/beta hydrolase"/>
    <property type="match status" value="1"/>
</dbReference>
<comment type="caution">
    <text evidence="2">The sequence shown here is derived from an EMBL/GenBank/DDBJ whole genome shotgun (WGS) entry which is preliminary data.</text>
</comment>
<dbReference type="EMBL" id="SEYY01001028">
    <property type="protein sequence ID" value="KAB7506034.1"/>
    <property type="molecule type" value="Genomic_DNA"/>
</dbReference>
<organism evidence="2 3">
    <name type="scientific">Armadillidium nasatum</name>
    <dbReference type="NCBI Taxonomy" id="96803"/>
    <lineage>
        <taxon>Eukaryota</taxon>
        <taxon>Metazoa</taxon>
        <taxon>Ecdysozoa</taxon>
        <taxon>Arthropoda</taxon>
        <taxon>Crustacea</taxon>
        <taxon>Multicrustacea</taxon>
        <taxon>Malacostraca</taxon>
        <taxon>Eumalacostraca</taxon>
        <taxon>Peracarida</taxon>
        <taxon>Isopoda</taxon>
        <taxon>Oniscidea</taxon>
        <taxon>Crinocheta</taxon>
        <taxon>Armadillidiidae</taxon>
        <taxon>Armadillidium</taxon>
    </lineage>
</organism>
<dbReference type="PANTHER" id="PTHR12277:SF194">
    <property type="entry name" value="FI04476P"/>
    <property type="match status" value="1"/>
</dbReference>
<dbReference type="GO" id="GO:0047372">
    <property type="term" value="F:monoacylglycerol lipase activity"/>
    <property type="evidence" value="ECO:0007669"/>
    <property type="project" value="TreeGrafter"/>
</dbReference>